<dbReference type="InterPro" id="IPR011009">
    <property type="entry name" value="Kinase-like_dom_sf"/>
</dbReference>
<dbReference type="KEGG" id="tsph:KIH39_10645"/>
<dbReference type="Pfam" id="PF00069">
    <property type="entry name" value="Pkinase"/>
    <property type="match status" value="1"/>
</dbReference>
<dbReference type="RefSeq" id="WP_213499307.1">
    <property type="nucleotide sequence ID" value="NZ_CP074694.1"/>
</dbReference>
<dbReference type="SUPFAM" id="SSF109604">
    <property type="entry name" value="HD-domain/PDEase-like"/>
    <property type="match status" value="1"/>
</dbReference>
<dbReference type="Gene3D" id="3.30.200.20">
    <property type="entry name" value="Phosphorylase Kinase, domain 1"/>
    <property type="match status" value="1"/>
</dbReference>
<dbReference type="GO" id="GO:0005829">
    <property type="term" value="C:cytosol"/>
    <property type="evidence" value="ECO:0007669"/>
    <property type="project" value="TreeGrafter"/>
</dbReference>
<dbReference type="InterPro" id="IPR003607">
    <property type="entry name" value="HD/PDEase_dom"/>
</dbReference>
<dbReference type="AlphaFoldDB" id="A0A8E6BAE6"/>
<feature type="domain" description="HD-GYP" evidence="7">
    <location>
        <begin position="398"/>
        <end position="605"/>
    </location>
</feature>
<dbReference type="InterPro" id="IPR008271">
    <property type="entry name" value="Ser/Thr_kinase_AS"/>
</dbReference>
<dbReference type="SMART" id="SM00220">
    <property type="entry name" value="S_TKc"/>
    <property type="match status" value="1"/>
</dbReference>
<proteinExistence type="predicted"/>
<evidence type="ECO:0000259" key="6">
    <source>
        <dbReference type="PROSITE" id="PS50011"/>
    </source>
</evidence>
<dbReference type="EMBL" id="CP074694">
    <property type="protein sequence ID" value="QVL34337.1"/>
    <property type="molecule type" value="Genomic_DNA"/>
</dbReference>
<dbReference type="InterPro" id="IPR037522">
    <property type="entry name" value="HD_GYP_dom"/>
</dbReference>
<keyword evidence="9" id="KW-1185">Reference proteome</keyword>
<dbReference type="PANTHER" id="PTHR24348">
    <property type="entry name" value="SERINE/THREONINE-PROTEIN KINASE UNC-51-RELATED"/>
    <property type="match status" value="1"/>
</dbReference>
<evidence type="ECO:0000313" key="8">
    <source>
        <dbReference type="EMBL" id="QVL34337.1"/>
    </source>
</evidence>
<sequence>MKPLTLKTQSQTLDRTSSNRTDFDGNRLGPEVAQIIYDLARLRIIPQETLSAFFKRYEDRLKDAHTRERFCTLLVSAKLLTAYQMARILSNQINSLILGNYILIDRLSSGTVGVVFLAEHLHLRRKVALKILNWDPSMPQSVLERFYYESKVLNQIHHKNVAEINDAGIAAATDFPTGSAHYISLEYVDGADLENFVYAKNTPLDVKQMCDFMSQAAWGLQAIHEASILHRDLKPSNMLISSNLALKIVDFGIALDLKSKLNYAEELLGSIDFMSLEQSENPLKATPASDIYSLGVCCFWLLTGATPLPQSKSIPDSLKIIREGQFRKIKQYRTDVPAELEGGIMRMLERDPRRRINVARDAAMLLERFSGKALSSSPVILVEDHPQATEPKSAESREETVYQTLVSALEIKEQSGPQRSSRLVESLNEICRVLAKSDPWDKVLDQRMMQSLSWAVRLTDIAQLLLPEKYFSSRSLLTREENENVRNHPLIGSQFLEAAVRQSDPSPRMLKIIAQGVEAHHERVDGSGYPQALKGEQYPFHARIVAVIDAYENLRRSSRGKLGLSHDQAFRKILQGSGQEFDVRVVQAFQECASRIYSIYDNYPAPA</sequence>
<dbReference type="GO" id="GO:0016020">
    <property type="term" value="C:membrane"/>
    <property type="evidence" value="ECO:0007669"/>
    <property type="project" value="TreeGrafter"/>
</dbReference>
<dbReference type="GO" id="GO:0004674">
    <property type="term" value="F:protein serine/threonine kinase activity"/>
    <property type="evidence" value="ECO:0007669"/>
    <property type="project" value="InterPro"/>
</dbReference>
<evidence type="ECO:0000256" key="2">
    <source>
        <dbReference type="ARBA" id="ARBA00022741"/>
    </source>
</evidence>
<keyword evidence="2" id="KW-0547">Nucleotide-binding</keyword>
<evidence type="ECO:0000256" key="1">
    <source>
        <dbReference type="ARBA" id="ARBA00022679"/>
    </source>
</evidence>
<dbReference type="CDD" id="cd00077">
    <property type="entry name" value="HDc"/>
    <property type="match status" value="1"/>
</dbReference>
<organism evidence="8 9">
    <name type="scientific">Telmatocola sphagniphila</name>
    <dbReference type="NCBI Taxonomy" id="1123043"/>
    <lineage>
        <taxon>Bacteria</taxon>
        <taxon>Pseudomonadati</taxon>
        <taxon>Planctomycetota</taxon>
        <taxon>Planctomycetia</taxon>
        <taxon>Gemmatales</taxon>
        <taxon>Gemmataceae</taxon>
    </lineage>
</organism>
<dbReference type="PANTHER" id="PTHR24348:SF22">
    <property type="entry name" value="NON-SPECIFIC SERINE_THREONINE PROTEIN KINASE"/>
    <property type="match status" value="1"/>
</dbReference>
<keyword evidence="4" id="KW-0067">ATP-binding</keyword>
<dbReference type="SUPFAM" id="SSF56112">
    <property type="entry name" value="Protein kinase-like (PK-like)"/>
    <property type="match status" value="1"/>
</dbReference>
<feature type="region of interest" description="Disordered" evidence="5">
    <location>
        <begin position="1"/>
        <end position="25"/>
    </location>
</feature>
<dbReference type="Pfam" id="PF13487">
    <property type="entry name" value="HD_5"/>
    <property type="match status" value="1"/>
</dbReference>
<accession>A0A8E6BAE6</accession>
<dbReference type="GO" id="GO:0000407">
    <property type="term" value="C:phagophore assembly site"/>
    <property type="evidence" value="ECO:0007669"/>
    <property type="project" value="TreeGrafter"/>
</dbReference>
<dbReference type="InterPro" id="IPR000719">
    <property type="entry name" value="Prot_kinase_dom"/>
</dbReference>
<dbReference type="CDD" id="cd14014">
    <property type="entry name" value="STKc_PknB_like"/>
    <property type="match status" value="1"/>
</dbReference>
<feature type="compositionally biased region" description="Polar residues" evidence="5">
    <location>
        <begin position="1"/>
        <end position="20"/>
    </location>
</feature>
<dbReference type="GO" id="GO:0005524">
    <property type="term" value="F:ATP binding"/>
    <property type="evidence" value="ECO:0007669"/>
    <property type="project" value="UniProtKB-KW"/>
</dbReference>
<keyword evidence="1" id="KW-0808">Transferase</keyword>
<protein>
    <submittedName>
        <fullName evidence="8">Protein kinase</fullName>
    </submittedName>
</protein>
<evidence type="ECO:0000259" key="7">
    <source>
        <dbReference type="PROSITE" id="PS51832"/>
    </source>
</evidence>
<evidence type="ECO:0000313" key="9">
    <source>
        <dbReference type="Proteomes" id="UP000676194"/>
    </source>
</evidence>
<feature type="domain" description="Protein kinase" evidence="6">
    <location>
        <begin position="101"/>
        <end position="369"/>
    </location>
</feature>
<name>A0A8E6BAE6_9BACT</name>
<dbReference type="Gene3D" id="1.10.3210.10">
    <property type="entry name" value="Hypothetical protein af1432"/>
    <property type="match status" value="1"/>
</dbReference>
<dbReference type="InterPro" id="IPR045269">
    <property type="entry name" value="Atg1-like"/>
</dbReference>
<gene>
    <name evidence="8" type="ORF">KIH39_10645</name>
</gene>
<evidence type="ECO:0000256" key="4">
    <source>
        <dbReference type="ARBA" id="ARBA00022840"/>
    </source>
</evidence>
<dbReference type="PROSITE" id="PS51832">
    <property type="entry name" value="HD_GYP"/>
    <property type="match status" value="1"/>
</dbReference>
<reference evidence="8" key="1">
    <citation type="submission" date="2021-05" db="EMBL/GenBank/DDBJ databases">
        <title>Complete genome sequence of the cellulolytic planctomycete Telmatocola sphagniphila SP2T and characterization of the first cellulase from planctomycetes.</title>
        <authorList>
            <person name="Rakitin A.L."/>
            <person name="Beletsky A.V."/>
            <person name="Naumoff D.G."/>
            <person name="Kulichevskaya I.S."/>
            <person name="Mardanov A.V."/>
            <person name="Ravin N.V."/>
            <person name="Dedysh S.N."/>
        </authorList>
    </citation>
    <scope>NUCLEOTIDE SEQUENCE</scope>
    <source>
        <strain evidence="8">SP2T</strain>
    </source>
</reference>
<evidence type="ECO:0000256" key="5">
    <source>
        <dbReference type="SAM" id="MobiDB-lite"/>
    </source>
</evidence>
<dbReference type="PROSITE" id="PS50011">
    <property type="entry name" value="PROTEIN_KINASE_DOM"/>
    <property type="match status" value="1"/>
</dbReference>
<dbReference type="Proteomes" id="UP000676194">
    <property type="component" value="Chromosome"/>
</dbReference>
<dbReference type="PROSITE" id="PS00108">
    <property type="entry name" value="PROTEIN_KINASE_ST"/>
    <property type="match status" value="1"/>
</dbReference>
<dbReference type="Gene3D" id="1.10.510.10">
    <property type="entry name" value="Transferase(Phosphotransferase) domain 1"/>
    <property type="match status" value="1"/>
</dbReference>
<evidence type="ECO:0000256" key="3">
    <source>
        <dbReference type="ARBA" id="ARBA00022777"/>
    </source>
</evidence>
<keyword evidence="3 8" id="KW-0418">Kinase</keyword>
<dbReference type="GO" id="GO:0005776">
    <property type="term" value="C:autophagosome"/>
    <property type="evidence" value="ECO:0007669"/>
    <property type="project" value="TreeGrafter"/>
</dbReference>